<dbReference type="EMBL" id="JACHHV010000037">
    <property type="protein sequence ID" value="MBB5888668.1"/>
    <property type="molecule type" value="Genomic_DNA"/>
</dbReference>
<dbReference type="AlphaFoldDB" id="A0A841CAC3"/>
<evidence type="ECO:0000313" key="2">
    <source>
        <dbReference type="EMBL" id="MBB5888668.1"/>
    </source>
</evidence>
<dbReference type="NCBIfam" id="NF047356">
    <property type="entry name" value="RNA_bind_RnpM"/>
    <property type="match status" value="1"/>
</dbReference>
<reference evidence="2 3" key="1">
    <citation type="submission" date="2020-08" db="EMBL/GenBank/DDBJ databases">
        <title>Genomic Encyclopedia of Type Strains, Phase IV (KMG-IV): sequencing the most valuable type-strain genomes for metagenomic binning, comparative biology and taxonomic classification.</title>
        <authorList>
            <person name="Goeker M."/>
        </authorList>
    </citation>
    <scope>NUCLEOTIDE SEQUENCE [LARGE SCALE GENOMIC DNA]</scope>
    <source>
        <strain evidence="2 3">DSM 14925</strain>
    </source>
</reference>
<dbReference type="Proteomes" id="UP000562464">
    <property type="component" value="Unassembled WGS sequence"/>
</dbReference>
<evidence type="ECO:0000313" key="3">
    <source>
        <dbReference type="Proteomes" id="UP000562464"/>
    </source>
</evidence>
<comment type="caution">
    <text evidence="2">The sequence shown here is derived from an EMBL/GenBank/DDBJ whole genome shotgun (WGS) entry which is preliminary data.</text>
</comment>
<name>A0A841CAC3_9LACT</name>
<dbReference type="InterPro" id="IPR037465">
    <property type="entry name" value="YlxR"/>
</dbReference>
<sequence>MVVKQKKIPLRTSLASNQQFPKKELLRIAFNKEGQISIDPTGRAHGRGAYIGISLEEAELAKSKKVFNRAFSADISDDFYDEVIDYVKHLVGRRELKNKVYSAELAPDYD</sequence>
<dbReference type="Pfam" id="PF04296">
    <property type="entry name" value="YlxR"/>
    <property type="match status" value="1"/>
</dbReference>
<dbReference type="CDD" id="cd00279">
    <property type="entry name" value="YlxR"/>
    <property type="match status" value="1"/>
</dbReference>
<dbReference type="InterPro" id="IPR007393">
    <property type="entry name" value="YlxR_dom"/>
</dbReference>
<organism evidence="2 3">
    <name type="scientific">Lactovum miscens</name>
    <dbReference type="NCBI Taxonomy" id="190387"/>
    <lineage>
        <taxon>Bacteria</taxon>
        <taxon>Bacillati</taxon>
        <taxon>Bacillota</taxon>
        <taxon>Bacilli</taxon>
        <taxon>Lactobacillales</taxon>
        <taxon>Streptococcaceae</taxon>
        <taxon>Lactovum</taxon>
    </lineage>
</organism>
<feature type="domain" description="YlxR" evidence="1">
    <location>
        <begin position="11"/>
        <end position="83"/>
    </location>
</feature>
<dbReference type="SUPFAM" id="SSF64376">
    <property type="entry name" value="YlxR-like"/>
    <property type="match status" value="1"/>
</dbReference>
<proteinExistence type="predicted"/>
<dbReference type="InterPro" id="IPR035931">
    <property type="entry name" value="YlxR-like_sf"/>
</dbReference>
<dbReference type="RefSeq" id="WP_183540946.1">
    <property type="nucleotide sequence ID" value="NZ_JACHHV010000037.1"/>
</dbReference>
<keyword evidence="3" id="KW-1185">Reference proteome</keyword>
<evidence type="ECO:0000259" key="1">
    <source>
        <dbReference type="Pfam" id="PF04296"/>
    </source>
</evidence>
<protein>
    <recommendedName>
        <fullName evidence="1">YlxR domain-containing protein</fullName>
    </recommendedName>
</protein>
<dbReference type="Gene3D" id="3.30.1230.10">
    <property type="entry name" value="YlxR-like"/>
    <property type="match status" value="1"/>
</dbReference>
<gene>
    <name evidence="2" type="ORF">HNQ37_001572</name>
</gene>
<dbReference type="PANTHER" id="PTHR34215">
    <property type="entry name" value="BLL0784 PROTEIN"/>
    <property type="match status" value="1"/>
</dbReference>
<accession>A0A841CAC3</accession>
<dbReference type="PANTHER" id="PTHR34215:SF1">
    <property type="entry name" value="YLXR DOMAIN-CONTAINING PROTEIN"/>
    <property type="match status" value="1"/>
</dbReference>